<evidence type="ECO:0000256" key="5">
    <source>
        <dbReference type="PROSITE-ProRule" id="PRU00221"/>
    </source>
</evidence>
<name>A0A4Y9ZAL2_9AGAM</name>
<evidence type="ECO:0000259" key="7">
    <source>
        <dbReference type="Pfam" id="PF12341"/>
    </source>
</evidence>
<dbReference type="PANTHER" id="PTHR19932:SF10">
    <property type="entry name" value="WD REPEAT AND HMG-BOX DNA-BINDING PROTEIN 1"/>
    <property type="match status" value="1"/>
</dbReference>
<keyword evidence="11" id="KW-1185">Reference proteome</keyword>
<dbReference type="GO" id="GO:0006281">
    <property type="term" value="P:DNA repair"/>
    <property type="evidence" value="ECO:0007669"/>
    <property type="project" value="TreeGrafter"/>
</dbReference>
<comment type="subcellular location">
    <subcellularLocation>
        <location evidence="1">Nucleus</location>
    </subcellularLocation>
</comment>
<evidence type="ECO:0000256" key="1">
    <source>
        <dbReference type="ARBA" id="ARBA00004123"/>
    </source>
</evidence>
<dbReference type="EMBL" id="SEOQ01000077">
    <property type="protein sequence ID" value="TFY70883.1"/>
    <property type="molecule type" value="Genomic_DNA"/>
</dbReference>
<dbReference type="GO" id="GO:0043596">
    <property type="term" value="C:nuclear replication fork"/>
    <property type="evidence" value="ECO:0007669"/>
    <property type="project" value="TreeGrafter"/>
</dbReference>
<evidence type="ECO:0000259" key="9">
    <source>
        <dbReference type="Pfam" id="PF24817"/>
    </source>
</evidence>
<evidence type="ECO:0000256" key="2">
    <source>
        <dbReference type="ARBA" id="ARBA00022574"/>
    </source>
</evidence>
<comment type="caution">
    <text evidence="10">The sequence shown here is derived from an EMBL/GenBank/DDBJ whole genome shotgun (WGS) entry which is preliminary data.</text>
</comment>
<feature type="repeat" description="WD" evidence="5">
    <location>
        <begin position="135"/>
        <end position="176"/>
    </location>
</feature>
<dbReference type="InterPro" id="IPR022100">
    <property type="entry name" value="WDHD1/CFT4_beta-prop_2nd"/>
</dbReference>
<dbReference type="GO" id="GO:0003682">
    <property type="term" value="F:chromatin binding"/>
    <property type="evidence" value="ECO:0007669"/>
    <property type="project" value="TreeGrafter"/>
</dbReference>
<feature type="domain" description="WDHD1/CFT4 helical bundle" evidence="8">
    <location>
        <begin position="720"/>
        <end position="814"/>
    </location>
</feature>
<gene>
    <name evidence="10" type="ORF">EVG20_g2111</name>
</gene>
<feature type="domain" description="WDHD1 first WD40" evidence="9">
    <location>
        <begin position="9"/>
        <end position="304"/>
    </location>
</feature>
<dbReference type="STRING" id="205917.A0A4Y9ZAL2"/>
<sequence>MAAKVAMNIAHTEGPTCMAFSPDGDFCYTGGEDGLGRIWRTDKGDDYDPDIVDETMEPLLAVAAAKDCWFTGSVDSEVRQYARGSKEFQALVTSSAGVAIRCIAMDPKGKRIAVSSAELTVKVVDIEDTVKVMLITGHTDCVRKVTWHPSGTILTTSGADGRIIVWDVSEDEPKEINVIQGVIPAIKNSKAVEFYHDCSAVWHPSGEYFVVASRSHDVVAISRDTWEKSFAFTDDSVNGMTTALSLSANGNYLATSSHNEVYVWSTQTRRLLFKFPEATSAVVTEMAFSPTANYLAWVQYDGRFLRWSDPIPASSPDPVRTGSTSTNTRMIRRSGTPTLFDDDNMVTKPGAKDKSLEDNAAELYPFDNDDWIIDDVGGAMQDEPEAERPVGNGFVKEMVSVTKAQPAFQPGSTPMRDRKRYLCYNMIGVIEVTDQDTHHIVNVEFHDRSARKAYHFTDHHKYDLATLGERGALYACQPEGEHVAHVRYKPYGNWAAQGEWTYELDEGVKVLGIAAGGPPPTKSLRVLSDGDMQGNGNVVIVTSENELTFLTGTGIERCSIGLDGDFVSMVAGPEWVFVVQRDGATTMDGSQNLSGTLYDFEELYVLQSRKLPIAKGCTVKWIGVSDEGAPALYDSTGVMYIMPRFRIPLRGVWVRVLDTNKLERKKGKDESYWPVGLSGEQFMCLILKGRQDHPGFPRPLIQELPMRLPFRGKDPKDGPLEEHVARENMYLQLSRDALGEDLVTDAISKRELAVDKELIQLIQTACKGDKLPRALELTRMLHHMQSFDMAMKVAAFYHLVGLQEKMQALKDDREDDDRLVGARDQRRQWRQDYAAVPPPRLPPADVGALAPGLARATPSVARGPNDIDYDVEDRYTPPSDGKRKRDEEDDVLRDSQSPDGAKRRALKALGTETSGYLPKPKTNPFAKKANTSADNRNPFARNAEHNQSLHKSESFFEKVDFAESSKSRGAITAPKKGLHTKKDTTRQTTLFGLPSVPAPEAPKKVRKKKAEGDQAGSKAATPDLLADDNAGRSASADVDMAVAQEGIETQIDTQTDTLVETQEDPQAMDTQPEETSVAGLTGSPEPIDWPESPRRTTENLPEVDVSTS</sequence>
<evidence type="ECO:0000256" key="3">
    <source>
        <dbReference type="ARBA" id="ARBA00022737"/>
    </source>
</evidence>
<dbReference type="SUPFAM" id="SSF50978">
    <property type="entry name" value="WD40 repeat-like"/>
    <property type="match status" value="1"/>
</dbReference>
<evidence type="ECO:0000259" key="8">
    <source>
        <dbReference type="Pfam" id="PF20946"/>
    </source>
</evidence>
<proteinExistence type="predicted"/>
<keyword evidence="2 5" id="KW-0853">WD repeat</keyword>
<evidence type="ECO:0000256" key="6">
    <source>
        <dbReference type="SAM" id="MobiDB-lite"/>
    </source>
</evidence>
<dbReference type="SMART" id="SM00320">
    <property type="entry name" value="WD40"/>
    <property type="match status" value="6"/>
</dbReference>
<dbReference type="GO" id="GO:0000278">
    <property type="term" value="P:mitotic cell cycle"/>
    <property type="evidence" value="ECO:0007669"/>
    <property type="project" value="TreeGrafter"/>
</dbReference>
<dbReference type="InterPro" id="IPR001680">
    <property type="entry name" value="WD40_rpt"/>
</dbReference>
<dbReference type="Pfam" id="PF20946">
    <property type="entry name" value="Ctf4_C"/>
    <property type="match status" value="1"/>
</dbReference>
<dbReference type="AlphaFoldDB" id="A0A4Y9ZAL2"/>
<dbReference type="Pfam" id="PF12341">
    <property type="entry name" value="Mcl1_mid"/>
    <property type="match status" value="1"/>
</dbReference>
<feature type="domain" description="WDHD1/CFT4 second beta-propeller" evidence="7">
    <location>
        <begin position="407"/>
        <end position="709"/>
    </location>
</feature>
<feature type="compositionally biased region" description="Basic and acidic residues" evidence="6">
    <location>
        <begin position="872"/>
        <end position="886"/>
    </location>
</feature>
<organism evidence="10 11">
    <name type="scientific">Dentipellis fragilis</name>
    <dbReference type="NCBI Taxonomy" id="205917"/>
    <lineage>
        <taxon>Eukaryota</taxon>
        <taxon>Fungi</taxon>
        <taxon>Dikarya</taxon>
        <taxon>Basidiomycota</taxon>
        <taxon>Agaricomycotina</taxon>
        <taxon>Agaricomycetes</taxon>
        <taxon>Russulales</taxon>
        <taxon>Hericiaceae</taxon>
        <taxon>Dentipellis</taxon>
    </lineage>
</organism>
<feature type="compositionally biased region" description="Basic and acidic residues" evidence="6">
    <location>
        <begin position="950"/>
        <end position="966"/>
    </location>
</feature>
<dbReference type="GO" id="GO:0006261">
    <property type="term" value="P:DNA-templated DNA replication"/>
    <property type="evidence" value="ECO:0007669"/>
    <property type="project" value="TreeGrafter"/>
</dbReference>
<keyword evidence="3" id="KW-0677">Repeat</keyword>
<dbReference type="Pfam" id="PF24817">
    <property type="entry name" value="WD40_WDHD1_1st"/>
    <property type="match status" value="1"/>
</dbReference>
<dbReference type="PROSITE" id="PS50294">
    <property type="entry name" value="WD_REPEATS_REGION"/>
    <property type="match status" value="1"/>
</dbReference>
<dbReference type="InterPro" id="IPR019775">
    <property type="entry name" value="WD40_repeat_CS"/>
</dbReference>
<protein>
    <submittedName>
        <fullName evidence="10">Uncharacterized protein</fullName>
    </submittedName>
</protein>
<reference evidence="10 11" key="1">
    <citation type="submission" date="2019-02" db="EMBL/GenBank/DDBJ databases">
        <title>Genome sequencing of the rare red list fungi Dentipellis fragilis.</title>
        <authorList>
            <person name="Buettner E."/>
            <person name="Kellner H."/>
        </authorList>
    </citation>
    <scope>NUCLEOTIDE SEQUENCE [LARGE SCALE GENOMIC DNA]</scope>
    <source>
        <strain evidence="10 11">DSM 105465</strain>
    </source>
</reference>
<feature type="region of interest" description="Disordered" evidence="6">
    <location>
        <begin position="823"/>
        <end position="1108"/>
    </location>
</feature>
<feature type="region of interest" description="Disordered" evidence="6">
    <location>
        <begin position="315"/>
        <end position="352"/>
    </location>
</feature>
<dbReference type="OrthoDB" id="427368at2759"/>
<dbReference type="PANTHER" id="PTHR19932">
    <property type="entry name" value="WD REPEAT AND HMG-BOX DNA BINDING PROTEIN"/>
    <property type="match status" value="1"/>
</dbReference>
<dbReference type="InterPro" id="IPR015943">
    <property type="entry name" value="WD40/YVTN_repeat-like_dom_sf"/>
</dbReference>
<feature type="compositionally biased region" description="Polar residues" evidence="6">
    <location>
        <begin position="1050"/>
        <end position="1060"/>
    </location>
</feature>
<dbReference type="PROSITE" id="PS50082">
    <property type="entry name" value="WD_REPEATS_2"/>
    <property type="match status" value="2"/>
</dbReference>
<feature type="repeat" description="WD" evidence="5">
    <location>
        <begin position="8"/>
        <end position="49"/>
    </location>
</feature>
<dbReference type="InterPro" id="IPR048591">
    <property type="entry name" value="WDHD1/CFT4_hel"/>
</dbReference>
<keyword evidence="4" id="KW-0539">Nucleus</keyword>
<dbReference type="PROSITE" id="PS00678">
    <property type="entry name" value="WD_REPEATS_1"/>
    <property type="match status" value="1"/>
</dbReference>
<dbReference type="InterPro" id="IPR036322">
    <property type="entry name" value="WD40_repeat_dom_sf"/>
</dbReference>
<evidence type="ECO:0000256" key="4">
    <source>
        <dbReference type="ARBA" id="ARBA00023242"/>
    </source>
</evidence>
<dbReference type="InterPro" id="IPR057646">
    <property type="entry name" value="WD40_WDHD1_1st"/>
</dbReference>
<dbReference type="Gene3D" id="2.130.10.10">
    <property type="entry name" value="YVTN repeat-like/Quinoprotein amine dehydrogenase"/>
    <property type="match status" value="2"/>
</dbReference>
<evidence type="ECO:0000313" key="11">
    <source>
        <dbReference type="Proteomes" id="UP000298327"/>
    </source>
</evidence>
<dbReference type="Proteomes" id="UP000298327">
    <property type="component" value="Unassembled WGS sequence"/>
</dbReference>
<evidence type="ECO:0000313" key="10">
    <source>
        <dbReference type="EMBL" id="TFY70883.1"/>
    </source>
</evidence>
<accession>A0A4Y9ZAL2</accession>